<dbReference type="AlphaFoldDB" id="E8MXF2"/>
<dbReference type="EMBL" id="AP012029">
    <property type="protein sequence ID" value="BAJ64033.1"/>
    <property type="molecule type" value="Genomic_DNA"/>
</dbReference>
<dbReference type="HOGENOM" id="CLU_603627_0_0_0"/>
<proteinExistence type="predicted"/>
<feature type="region of interest" description="Disordered" evidence="1">
    <location>
        <begin position="56"/>
        <end position="86"/>
    </location>
</feature>
<accession>E8MXF2</accession>
<dbReference type="KEGG" id="atm:ANT_20070"/>
<gene>
    <name evidence="3" type="ordered locus">ANT_20070</name>
</gene>
<dbReference type="Pfam" id="PF04015">
    <property type="entry name" value="DUF362"/>
    <property type="match status" value="1"/>
</dbReference>
<evidence type="ECO:0000313" key="3">
    <source>
        <dbReference type="EMBL" id="BAJ64033.1"/>
    </source>
</evidence>
<dbReference type="Proteomes" id="UP000008922">
    <property type="component" value="Chromosome"/>
</dbReference>
<dbReference type="InParanoid" id="E8MXF2"/>
<name>E8MXF2_ANATU</name>
<evidence type="ECO:0000256" key="1">
    <source>
        <dbReference type="SAM" id="MobiDB-lite"/>
    </source>
</evidence>
<dbReference type="eggNOG" id="COG2006">
    <property type="taxonomic scope" value="Bacteria"/>
</dbReference>
<evidence type="ECO:0000313" key="4">
    <source>
        <dbReference type="Proteomes" id="UP000008922"/>
    </source>
</evidence>
<organism evidence="3 4">
    <name type="scientific">Anaerolinea thermophila (strain DSM 14523 / JCM 11388 / NBRC 100420 / UNI-1)</name>
    <dbReference type="NCBI Taxonomy" id="926569"/>
    <lineage>
        <taxon>Bacteria</taxon>
        <taxon>Bacillati</taxon>
        <taxon>Chloroflexota</taxon>
        <taxon>Anaerolineae</taxon>
        <taxon>Anaerolineales</taxon>
        <taxon>Anaerolineaceae</taxon>
        <taxon>Anaerolinea</taxon>
    </lineage>
</organism>
<protein>
    <recommendedName>
        <fullName evidence="2">DUF362 domain-containing protein</fullName>
    </recommendedName>
</protein>
<reference evidence="3 4" key="1">
    <citation type="submission" date="2010-12" db="EMBL/GenBank/DDBJ databases">
        <title>Whole genome sequence of Anaerolinea thermophila UNI-1.</title>
        <authorList>
            <person name="Narita-Yamada S."/>
            <person name="Kishi E."/>
            <person name="Watanabe Y."/>
            <person name="Takasaki K."/>
            <person name="Ankai A."/>
            <person name="Oguchi A."/>
            <person name="Fukui S."/>
            <person name="Takahashi M."/>
            <person name="Yashiro I."/>
            <person name="Hosoyama A."/>
            <person name="Sekiguchi Y."/>
            <person name="Hanada S."/>
            <person name="Fujita N."/>
        </authorList>
    </citation>
    <scope>NUCLEOTIDE SEQUENCE [LARGE SCALE GENOMIC DNA]</scope>
    <source>
        <strain evidence="4">DSM 14523 / JCM 11388 / NBRC 100420 / UNI-1</strain>
    </source>
</reference>
<evidence type="ECO:0000259" key="2">
    <source>
        <dbReference type="Pfam" id="PF04015"/>
    </source>
</evidence>
<sequence>MQFILEIIGQHSCSYGADSMNRRHFLKKLSALSLFPFFKALGVITIGVGSTSCQPKNMEATGENPANNFETPPPAPPEPTHTHSPTPITTIPTATNTLQPTFTPAPPVKAEFGHRVIHVHHAQATRWSAQKRYWEYVDQQVVTQMVEKGITELTGTTTVEDAWRKLLPGYQRGEAIAIKLNFNNTIWESCTGESGQINALPQPVNAVIAGLKSIGVEETDIWLFDGVNRIIPEYFVAGIAFPKVRFFDRCHEPVTYDSQEDSAFVSLHPPEGVQMPTRQKIADVLLQTKYLINMPILKSHSCSSISLGFKNHLGSIDNPGGLHSHIFLVSACGGGFTPQYSPLVDLYLNPNIRDKTILIIGDGLFGAKGSEDAFPTTWSTFGGKVPNSLFFSTDPVAIDSVMADFLRAEPGAGIMKQADEYLLLAEQAGLGKAERGDPWGKGYQEIGYQKIEG</sequence>
<keyword evidence="4" id="KW-1185">Reference proteome</keyword>
<dbReference type="STRING" id="926569.ANT_20070"/>
<dbReference type="InterPro" id="IPR007160">
    <property type="entry name" value="DUF362"/>
</dbReference>
<feature type="domain" description="DUF362" evidence="2">
    <location>
        <begin position="176"/>
        <end position="404"/>
    </location>
</feature>